<sequence>MSTTGMSDTREPSEPRWRLTVAQTGAVIVGSLAALAGVVSGHADTVVMGVPLLALAAWAWDRRPRSASGAAARDASPVEGPLLTVSGDTTATAGSLAYRVRVDPQPGVEAVQLRVFELGVHPRAHVLALAPGHPIDVRGHVPAPHSGPQRIVTVDWRLVASGGALITDVGGPIGVDRVITPLFTPIAALPLPHRLTGLTGAHDSSRPGDGGDFHDLAPFQPGDRLRRIDWKATARLAREPGELYVRRTRAQADATVFVVIDSGDDVGENVDTWARFDPVASGATTLDIARSAGSAIAAGYVRIGDRVGFADLGAPRRVVPAGGGSRHLDRLLRQIAATAPVGSYQASRRPPLVTQGALVYILSSYLDDRPVMGALSLAATGHRVVAVDVLPPPHLDELSTERRIAHRIVMMDRATRFDRLRGAGIDLLVWGTGRTSAERDAALLALARPGRPLVGVAR</sequence>
<reference evidence="3" key="1">
    <citation type="journal article" date="2019" name="Int. J. Syst. Evol. Microbiol.">
        <title>The Global Catalogue of Microorganisms (GCM) 10K type strain sequencing project: providing services to taxonomists for standard genome sequencing and annotation.</title>
        <authorList>
            <consortium name="The Broad Institute Genomics Platform"/>
            <consortium name="The Broad Institute Genome Sequencing Center for Infectious Disease"/>
            <person name="Wu L."/>
            <person name="Ma J."/>
        </authorList>
    </citation>
    <scope>NUCLEOTIDE SEQUENCE [LARGE SCALE GENOMIC DNA]</scope>
    <source>
        <strain evidence="3">CGMCC 1.10363</strain>
    </source>
</reference>
<organism evidence="2 3">
    <name type="scientific">Gryllotalpicola reticulitermitis</name>
    <dbReference type="NCBI Taxonomy" id="1184153"/>
    <lineage>
        <taxon>Bacteria</taxon>
        <taxon>Bacillati</taxon>
        <taxon>Actinomycetota</taxon>
        <taxon>Actinomycetes</taxon>
        <taxon>Micrococcales</taxon>
        <taxon>Microbacteriaceae</taxon>
        <taxon>Gryllotalpicola</taxon>
    </lineage>
</organism>
<dbReference type="Pfam" id="PF01882">
    <property type="entry name" value="DUF58"/>
    <property type="match status" value="1"/>
</dbReference>
<proteinExistence type="predicted"/>
<keyword evidence="3" id="KW-1185">Reference proteome</keyword>
<evidence type="ECO:0000313" key="3">
    <source>
        <dbReference type="Proteomes" id="UP001595900"/>
    </source>
</evidence>
<gene>
    <name evidence="2" type="ORF">ACFOYW_14870</name>
</gene>
<evidence type="ECO:0000259" key="1">
    <source>
        <dbReference type="Pfam" id="PF01882"/>
    </source>
</evidence>
<comment type="caution">
    <text evidence="2">The sequence shown here is derived from an EMBL/GenBank/DDBJ whole genome shotgun (WGS) entry which is preliminary data.</text>
</comment>
<dbReference type="EMBL" id="JBHSCN010000006">
    <property type="protein sequence ID" value="MFC4244654.1"/>
    <property type="molecule type" value="Genomic_DNA"/>
</dbReference>
<name>A0ABV8Q9Z1_9MICO</name>
<evidence type="ECO:0000313" key="2">
    <source>
        <dbReference type="EMBL" id="MFC4244654.1"/>
    </source>
</evidence>
<dbReference type="InterPro" id="IPR002881">
    <property type="entry name" value="DUF58"/>
</dbReference>
<dbReference type="PANTHER" id="PTHR33608:SF14">
    <property type="entry name" value="POSSIBLE CONSERVED SECRETED PROTEIN"/>
    <property type="match status" value="1"/>
</dbReference>
<protein>
    <submittedName>
        <fullName evidence="2">DUF58 domain-containing protein</fullName>
    </submittedName>
</protein>
<accession>A0ABV8Q9Z1</accession>
<dbReference type="Proteomes" id="UP001595900">
    <property type="component" value="Unassembled WGS sequence"/>
</dbReference>
<feature type="domain" description="DUF58" evidence="1">
    <location>
        <begin position="218"/>
        <end position="392"/>
    </location>
</feature>
<dbReference type="PANTHER" id="PTHR33608">
    <property type="entry name" value="BLL2464 PROTEIN"/>
    <property type="match status" value="1"/>
</dbReference>
<dbReference type="RefSeq" id="WP_390230522.1">
    <property type="nucleotide sequence ID" value="NZ_JBHSCN010000006.1"/>
</dbReference>